<dbReference type="Pfam" id="PF00106">
    <property type="entry name" value="adh_short"/>
    <property type="match status" value="1"/>
</dbReference>
<dbReference type="PRINTS" id="PR00080">
    <property type="entry name" value="SDRFAMILY"/>
</dbReference>
<gene>
    <name evidence="5" type="ORF">GGR25_000295</name>
</gene>
<organism evidence="5 6">
    <name type="scientific">Kaistia hirudinis</name>
    <dbReference type="NCBI Taxonomy" id="1293440"/>
    <lineage>
        <taxon>Bacteria</taxon>
        <taxon>Pseudomonadati</taxon>
        <taxon>Pseudomonadota</taxon>
        <taxon>Alphaproteobacteria</taxon>
        <taxon>Hyphomicrobiales</taxon>
        <taxon>Kaistiaceae</taxon>
        <taxon>Kaistia</taxon>
    </lineage>
</organism>
<dbReference type="InterPro" id="IPR020904">
    <property type="entry name" value="Sc_DH/Rdtase_CS"/>
</dbReference>
<evidence type="ECO:0000256" key="4">
    <source>
        <dbReference type="SAM" id="Phobius"/>
    </source>
</evidence>
<comment type="caution">
    <text evidence="5">The sequence shown here is derived from an EMBL/GenBank/DDBJ whole genome shotgun (WGS) entry which is preliminary data.</text>
</comment>
<keyword evidence="4" id="KW-0472">Membrane</keyword>
<dbReference type="InterPro" id="IPR002347">
    <property type="entry name" value="SDR_fam"/>
</dbReference>
<dbReference type="AlphaFoldDB" id="A0A840ALC5"/>
<evidence type="ECO:0000256" key="1">
    <source>
        <dbReference type="ARBA" id="ARBA00006484"/>
    </source>
</evidence>
<dbReference type="GO" id="GO:0016491">
    <property type="term" value="F:oxidoreductase activity"/>
    <property type="evidence" value="ECO:0007669"/>
    <property type="project" value="UniProtKB-KW"/>
</dbReference>
<reference evidence="5 6" key="1">
    <citation type="submission" date="2020-08" db="EMBL/GenBank/DDBJ databases">
        <title>Genomic Encyclopedia of Type Strains, Phase IV (KMG-IV): sequencing the most valuable type-strain genomes for metagenomic binning, comparative biology and taxonomic classification.</title>
        <authorList>
            <person name="Goeker M."/>
        </authorList>
    </citation>
    <scope>NUCLEOTIDE SEQUENCE [LARGE SCALE GENOMIC DNA]</scope>
    <source>
        <strain evidence="5 6">DSM 25966</strain>
    </source>
</reference>
<keyword evidence="2" id="KW-0560">Oxidoreductase</keyword>
<keyword evidence="4" id="KW-0812">Transmembrane</keyword>
<protein>
    <submittedName>
        <fullName evidence="5">NAD(P)-dependent dehydrogenase (Short-subunit alcohol dehydrogenase family)</fullName>
    </submittedName>
</protein>
<evidence type="ECO:0000256" key="2">
    <source>
        <dbReference type="ARBA" id="ARBA00023002"/>
    </source>
</evidence>
<dbReference type="NCBIfam" id="NF004824">
    <property type="entry name" value="PRK06180.1"/>
    <property type="match status" value="1"/>
</dbReference>
<dbReference type="Gene3D" id="3.40.50.720">
    <property type="entry name" value="NAD(P)-binding Rossmann-like Domain"/>
    <property type="match status" value="1"/>
</dbReference>
<name>A0A840ALC5_9HYPH</name>
<keyword evidence="4" id="KW-1133">Transmembrane helix</keyword>
<dbReference type="PANTHER" id="PTHR43976:SF16">
    <property type="entry name" value="SHORT-CHAIN DEHYDROGENASE_REDUCTASE FAMILY PROTEIN"/>
    <property type="match status" value="1"/>
</dbReference>
<feature type="transmembrane region" description="Helical" evidence="4">
    <location>
        <begin position="145"/>
        <end position="164"/>
    </location>
</feature>
<comment type="similarity">
    <text evidence="1 3">Belongs to the short-chain dehydrogenases/reductases (SDR) family.</text>
</comment>
<dbReference type="Proteomes" id="UP000553963">
    <property type="component" value="Unassembled WGS sequence"/>
</dbReference>
<dbReference type="CDD" id="cd05374">
    <property type="entry name" value="17beta-HSD-like_SDR_c"/>
    <property type="match status" value="1"/>
</dbReference>
<evidence type="ECO:0000256" key="3">
    <source>
        <dbReference type="RuleBase" id="RU000363"/>
    </source>
</evidence>
<evidence type="ECO:0000313" key="6">
    <source>
        <dbReference type="Proteomes" id="UP000553963"/>
    </source>
</evidence>
<keyword evidence="6" id="KW-1185">Reference proteome</keyword>
<dbReference type="SUPFAM" id="SSF51735">
    <property type="entry name" value="NAD(P)-binding Rossmann-fold domains"/>
    <property type="match status" value="1"/>
</dbReference>
<dbReference type="PANTHER" id="PTHR43976">
    <property type="entry name" value="SHORT CHAIN DEHYDROGENASE"/>
    <property type="match status" value="1"/>
</dbReference>
<dbReference type="PROSITE" id="PS00061">
    <property type="entry name" value="ADH_SHORT"/>
    <property type="match status" value="1"/>
</dbReference>
<sequence>MKNIGQIDGQQYEVADMTKKTLFITGANSGFGLAIGKAAVAAGHTVIGTVRSEASRVRLKELLPSAHAVLHDVTDFDRIAGIAEQVEDEHGPVDVLINNAGYGHEGVLEESPLEEMRRQFDVNVFGAVSVAKAFLPRFRSRRSGFIVNVTSMGGMITLPGIAYYCGSKFALQGISEVMRSEMAPFGVHVTALCPGSFRTDWAGRSMVRTDRSIADYDHLFDPIRQARQEKSGHQLGDPARLAAAVLALIASDNPPPQLLLGSDALKFVSARIERLQDEIEDWKAVTLSTDG</sequence>
<dbReference type="EMBL" id="JACIDS010000001">
    <property type="protein sequence ID" value="MBB3929276.1"/>
    <property type="molecule type" value="Genomic_DNA"/>
</dbReference>
<dbReference type="InterPro" id="IPR036291">
    <property type="entry name" value="NAD(P)-bd_dom_sf"/>
</dbReference>
<dbReference type="InterPro" id="IPR051911">
    <property type="entry name" value="SDR_oxidoreductase"/>
</dbReference>
<proteinExistence type="inferred from homology"/>
<evidence type="ECO:0000313" key="5">
    <source>
        <dbReference type="EMBL" id="MBB3929276.1"/>
    </source>
</evidence>
<accession>A0A840ALC5</accession>
<dbReference type="PRINTS" id="PR00081">
    <property type="entry name" value="GDHRDH"/>
</dbReference>